<name>A0A6A5Z0K2_9PLEO</name>
<dbReference type="Proteomes" id="UP000799770">
    <property type="component" value="Unassembled WGS sequence"/>
</dbReference>
<feature type="region of interest" description="Disordered" evidence="1">
    <location>
        <begin position="137"/>
        <end position="209"/>
    </location>
</feature>
<feature type="region of interest" description="Disordered" evidence="1">
    <location>
        <begin position="1"/>
        <end position="109"/>
    </location>
</feature>
<dbReference type="OrthoDB" id="3801427at2759"/>
<feature type="compositionally biased region" description="Polar residues" evidence="1">
    <location>
        <begin position="29"/>
        <end position="45"/>
    </location>
</feature>
<feature type="compositionally biased region" description="Low complexity" evidence="1">
    <location>
        <begin position="404"/>
        <end position="417"/>
    </location>
</feature>
<keyword evidence="3" id="KW-1185">Reference proteome</keyword>
<proteinExistence type="predicted"/>
<feature type="compositionally biased region" description="Polar residues" evidence="1">
    <location>
        <begin position="452"/>
        <end position="470"/>
    </location>
</feature>
<feature type="compositionally biased region" description="Polar residues" evidence="1">
    <location>
        <begin position="565"/>
        <end position="586"/>
    </location>
</feature>
<feature type="compositionally biased region" description="Polar residues" evidence="1">
    <location>
        <begin position="137"/>
        <end position="154"/>
    </location>
</feature>
<evidence type="ECO:0000313" key="3">
    <source>
        <dbReference type="Proteomes" id="UP000799770"/>
    </source>
</evidence>
<dbReference type="EMBL" id="ML977331">
    <property type="protein sequence ID" value="KAF2112377.1"/>
    <property type="molecule type" value="Genomic_DNA"/>
</dbReference>
<feature type="region of interest" description="Disordered" evidence="1">
    <location>
        <begin position="513"/>
        <end position="586"/>
    </location>
</feature>
<accession>A0A6A5Z0K2</accession>
<organism evidence="2 3">
    <name type="scientific">Lophiotrema nucula</name>
    <dbReference type="NCBI Taxonomy" id="690887"/>
    <lineage>
        <taxon>Eukaryota</taxon>
        <taxon>Fungi</taxon>
        <taxon>Dikarya</taxon>
        <taxon>Ascomycota</taxon>
        <taxon>Pezizomycotina</taxon>
        <taxon>Dothideomycetes</taxon>
        <taxon>Pleosporomycetidae</taxon>
        <taxon>Pleosporales</taxon>
        <taxon>Lophiotremataceae</taxon>
        <taxon>Lophiotrema</taxon>
    </lineage>
</organism>
<sequence length="713" mass="77927">MYLQALMAKPRKERKQKPHKGKHSRHSSDPTVESSDNNGKGTSKVSSKAKKDTKDQKKHSRKVSFSTAKSSDKDDAGTAIGSPGSLANMNNDGSWFDISPTSTALSSPQLPQLPQLFAAPTLEADLRDAIYGSLDSQPCTIADSDLTSEQTPGSASGVDPPAASPPSRAPSEGSDKKTSPVDGDWDDTNLETAIPSSPPVTIRQQGRNRKAPAVYGTSILTQDPAAFKAALDDIASAKRHLTPEQPQRLARQPSFRKRNVGRLLNPNPLFDPSMQIPPNLNPHMRKYWQWLEAHGCLAADGTILPPQPSPRYVDVAPAEAGEFKGHAVVQKDTFVPSQVTRGFVVPVEEEEEKGVESPHHVSILQCNPDQSRYPYGLDGTCDDLDEIASSLDGTGDSREPLHESPASSPSPAAPASGRRCRPRSATQVSFTLGDGSRVRPGESDPFLDDISEQSSPFSNPRFQLQSPPLTNTCRPIIRQQEPQSYQRPWGHMADLIKKLQCEEDIETWKSGILVPARPPTSEHDQDQDESVSTPTTLTPTKKTPSRISLSTLLTSPPKPRKKANSDPTIASSVRTPTSPCQPSPSFRQVEIDTIPIYLTQQKDIPVYPPLGTTARYEFMLHHPTFDFSSSGYISHSLLTRRIISLFNDPSTAPDWAEKIPDIPLQYRGDEQWTLYRETLVIRADIRRGCGLAVGAAKLMVGEWRAGRVDGFGG</sequence>
<evidence type="ECO:0000256" key="1">
    <source>
        <dbReference type="SAM" id="MobiDB-lite"/>
    </source>
</evidence>
<feature type="region of interest" description="Disordered" evidence="1">
    <location>
        <begin position="384"/>
        <end position="470"/>
    </location>
</feature>
<reference evidence="2" key="1">
    <citation type="journal article" date="2020" name="Stud. Mycol.">
        <title>101 Dothideomycetes genomes: a test case for predicting lifestyles and emergence of pathogens.</title>
        <authorList>
            <person name="Haridas S."/>
            <person name="Albert R."/>
            <person name="Binder M."/>
            <person name="Bloem J."/>
            <person name="Labutti K."/>
            <person name="Salamov A."/>
            <person name="Andreopoulos B."/>
            <person name="Baker S."/>
            <person name="Barry K."/>
            <person name="Bills G."/>
            <person name="Bluhm B."/>
            <person name="Cannon C."/>
            <person name="Castanera R."/>
            <person name="Culley D."/>
            <person name="Daum C."/>
            <person name="Ezra D."/>
            <person name="Gonzalez J."/>
            <person name="Henrissat B."/>
            <person name="Kuo A."/>
            <person name="Liang C."/>
            <person name="Lipzen A."/>
            <person name="Lutzoni F."/>
            <person name="Magnuson J."/>
            <person name="Mondo S."/>
            <person name="Nolan M."/>
            <person name="Ohm R."/>
            <person name="Pangilinan J."/>
            <person name="Park H.-J."/>
            <person name="Ramirez L."/>
            <person name="Alfaro M."/>
            <person name="Sun H."/>
            <person name="Tritt A."/>
            <person name="Yoshinaga Y."/>
            <person name="Zwiers L.-H."/>
            <person name="Turgeon B."/>
            <person name="Goodwin S."/>
            <person name="Spatafora J."/>
            <person name="Crous P."/>
            <person name="Grigoriev I."/>
        </authorList>
    </citation>
    <scope>NUCLEOTIDE SEQUENCE</scope>
    <source>
        <strain evidence="2">CBS 627.86</strain>
    </source>
</reference>
<feature type="compositionally biased region" description="Low complexity" evidence="1">
    <location>
        <begin position="533"/>
        <end position="542"/>
    </location>
</feature>
<dbReference type="AlphaFoldDB" id="A0A6A5Z0K2"/>
<protein>
    <submittedName>
        <fullName evidence="2">Uncharacterized protein</fullName>
    </submittedName>
</protein>
<feature type="compositionally biased region" description="Polar residues" evidence="1">
    <location>
        <begin position="545"/>
        <end position="554"/>
    </location>
</feature>
<gene>
    <name evidence="2" type="ORF">BDV96DRAFT_664768</name>
</gene>
<feature type="compositionally biased region" description="Basic residues" evidence="1">
    <location>
        <begin position="9"/>
        <end position="25"/>
    </location>
</feature>
<evidence type="ECO:0000313" key="2">
    <source>
        <dbReference type="EMBL" id="KAF2112377.1"/>
    </source>
</evidence>